<accession>A0A6C0B0Q9</accession>
<evidence type="ECO:0000313" key="1">
    <source>
        <dbReference type="EMBL" id="QHS85099.1"/>
    </source>
</evidence>
<reference evidence="1" key="1">
    <citation type="journal article" date="2020" name="Nature">
        <title>Giant virus diversity and host interactions through global metagenomics.</title>
        <authorList>
            <person name="Schulz F."/>
            <person name="Roux S."/>
            <person name="Paez-Espino D."/>
            <person name="Jungbluth S."/>
            <person name="Walsh D.A."/>
            <person name="Denef V.J."/>
            <person name="McMahon K.D."/>
            <person name="Konstantinidis K.T."/>
            <person name="Eloe-Fadrosh E.A."/>
            <person name="Kyrpides N.C."/>
            <person name="Woyke T."/>
        </authorList>
    </citation>
    <scope>NUCLEOTIDE SEQUENCE</scope>
    <source>
        <strain evidence="1">GVMAG-M-3300009182-67</strain>
    </source>
</reference>
<sequence length="118" mass="14634">METKFKTLLPDITKQIIKEIIELLNYNFTNHNESFYSWFMTNSDYDFVYIYEMAFKRHFLDNFTVETERILSYYSQNLIHAVSSYYDMYRDLTSVNHFINLMVNKQFQYMDHYQLFME</sequence>
<protein>
    <submittedName>
        <fullName evidence="1">Uncharacterized protein</fullName>
    </submittedName>
</protein>
<dbReference type="EMBL" id="MN739040">
    <property type="protein sequence ID" value="QHS85099.1"/>
    <property type="molecule type" value="Genomic_DNA"/>
</dbReference>
<name>A0A6C0B0Q9_9ZZZZ</name>
<organism evidence="1">
    <name type="scientific">viral metagenome</name>
    <dbReference type="NCBI Taxonomy" id="1070528"/>
    <lineage>
        <taxon>unclassified sequences</taxon>
        <taxon>metagenomes</taxon>
        <taxon>organismal metagenomes</taxon>
    </lineage>
</organism>
<proteinExistence type="predicted"/>
<dbReference type="AlphaFoldDB" id="A0A6C0B0Q9"/>